<reference evidence="1 2" key="1">
    <citation type="journal article" date="2022" name="bioRxiv">
        <title>Genomics of Preaxostyla Flagellates Illuminates Evolutionary Transitions and the Path Towards Mitochondrial Loss.</title>
        <authorList>
            <person name="Novak L.V.F."/>
            <person name="Treitli S.C."/>
            <person name="Pyrih J."/>
            <person name="Halakuc P."/>
            <person name="Pipaliya S.V."/>
            <person name="Vacek V."/>
            <person name="Brzon O."/>
            <person name="Soukal P."/>
            <person name="Eme L."/>
            <person name="Dacks J.B."/>
            <person name="Karnkowska A."/>
            <person name="Elias M."/>
            <person name="Hampl V."/>
        </authorList>
    </citation>
    <scope>NUCLEOTIDE SEQUENCE [LARGE SCALE GENOMIC DNA]</scope>
    <source>
        <strain evidence="1">NAU3</strain>
        <tissue evidence="1">Gut</tissue>
    </source>
</reference>
<organism evidence="1 2">
    <name type="scientific">Blattamonas nauphoetae</name>
    <dbReference type="NCBI Taxonomy" id="2049346"/>
    <lineage>
        <taxon>Eukaryota</taxon>
        <taxon>Metamonada</taxon>
        <taxon>Preaxostyla</taxon>
        <taxon>Oxymonadida</taxon>
        <taxon>Blattamonas</taxon>
    </lineage>
</organism>
<name>A0ABQ9XTD2_9EUKA</name>
<comment type="caution">
    <text evidence="1">The sequence shown here is derived from an EMBL/GenBank/DDBJ whole genome shotgun (WGS) entry which is preliminary data.</text>
</comment>
<keyword evidence="2" id="KW-1185">Reference proteome</keyword>
<dbReference type="Proteomes" id="UP001281761">
    <property type="component" value="Unassembled WGS sequence"/>
</dbReference>
<evidence type="ECO:0000313" key="1">
    <source>
        <dbReference type="EMBL" id="KAK2954724.1"/>
    </source>
</evidence>
<sequence>MQPNLTANCHPLNHSLRILRESLPGPPNRSNCSRWNSVPSALLRRIGAEDIVDASDQANCRILIQHSSLQAGRRRKGRPQIWRNESRTNFTSRIVHQPCHS</sequence>
<evidence type="ECO:0000313" key="2">
    <source>
        <dbReference type="Proteomes" id="UP001281761"/>
    </source>
</evidence>
<dbReference type="EMBL" id="JARBJD010000075">
    <property type="protein sequence ID" value="KAK2954724.1"/>
    <property type="molecule type" value="Genomic_DNA"/>
</dbReference>
<gene>
    <name evidence="1" type="ORF">BLNAU_10380</name>
</gene>
<accession>A0ABQ9XTD2</accession>
<protein>
    <submittedName>
        <fullName evidence="1">Uncharacterized protein</fullName>
    </submittedName>
</protein>
<proteinExistence type="predicted"/>